<dbReference type="Proteomes" id="UP000077462">
    <property type="component" value="Plasmid pRra2"/>
</dbReference>
<geneLocation type="plasmid" evidence="2">
    <name>pRra2</name>
</geneLocation>
<organism evidence="2 3">
    <name type="scientific">Rickettsia conorii subsp. raoultii</name>
    <dbReference type="NCBI Taxonomy" id="369822"/>
    <lineage>
        <taxon>Bacteria</taxon>
        <taxon>Pseudomonadati</taxon>
        <taxon>Pseudomonadota</taxon>
        <taxon>Alphaproteobacteria</taxon>
        <taxon>Rickettsiales</taxon>
        <taxon>Rickettsiaceae</taxon>
        <taxon>Rickettsieae</taxon>
        <taxon>Rickettsia</taxon>
        <taxon>spotted fever group</taxon>
    </lineage>
</organism>
<proteinExistence type="predicted"/>
<dbReference type="EMBL" id="CP010971">
    <property type="protein sequence ID" value="AJQ52473.1"/>
    <property type="molecule type" value="Genomic_DNA"/>
</dbReference>
<dbReference type="AlphaFoldDB" id="A0A9N7BQR5"/>
<protein>
    <submittedName>
        <fullName evidence="2">Uncharacterized protein</fullName>
    </submittedName>
</protein>
<dbReference type="EMBL" id="CP010971">
    <property type="protein sequence ID" value="AJQ52484.1"/>
    <property type="molecule type" value="Genomic_DNA"/>
</dbReference>
<accession>A0A9N7BQR5</accession>
<sequence length="78" mass="8711">MKELVVSGHISRYAGDLGLKEAVEELMDKHVLVIKEFMQKVQDRAGFVSVDNSVLLINTENDEAVTDDVTKTDLLGEY</sequence>
<name>A0A9N7BQR5_RICCR</name>
<keyword evidence="2" id="KW-0614">Plasmid</keyword>
<dbReference type="RefSeq" id="WP_064464894.1">
    <property type="nucleotide sequence ID" value="NZ_CP010971.1"/>
</dbReference>
<geneLocation type="plasmid" evidence="3">
    <name>prra2</name>
</geneLocation>
<evidence type="ECO:0000313" key="1">
    <source>
        <dbReference type="EMBL" id="AJQ52473.1"/>
    </source>
</evidence>
<evidence type="ECO:0000313" key="2">
    <source>
        <dbReference type="EMBL" id="AJQ52484.1"/>
    </source>
</evidence>
<evidence type="ECO:0000313" key="3">
    <source>
        <dbReference type="Proteomes" id="UP000077462"/>
    </source>
</evidence>
<reference evidence="2 3" key="1">
    <citation type="journal article" date="2016" name="Genome Announc.">
        <title>Genome Sequence of the Tick-Borne Pathogen Rickettsia raoultii.</title>
        <authorList>
            <person name="El Karkouri K."/>
            <person name="Mediannikov O."/>
            <person name="Robert C."/>
            <person name="Raoult D."/>
            <person name="Fournier P.E."/>
        </authorList>
    </citation>
    <scope>NUCLEOTIDE SEQUENCE [LARGE SCALE GENOMIC DNA]</scope>
    <source>
        <strain evidence="2 3">Khabarovsk</strain>
        <plasmid evidence="3">prra2</plasmid>
        <plasmid evidence="2">pRra2</plasmid>
    </source>
</reference>
<gene>
    <name evidence="1" type="ORF">UQ52_07545</name>
    <name evidence="2" type="ORF">UQ52_07610</name>
</gene>